<keyword evidence="3" id="KW-0436">Ligase</keyword>
<evidence type="ECO:0000256" key="2">
    <source>
        <dbReference type="HAMAP-Rule" id="MF_01940"/>
    </source>
</evidence>
<keyword evidence="1 2" id="KW-0378">Hydrolase</keyword>
<dbReference type="PANTHER" id="PTHR35561:SF1">
    <property type="entry name" value="RNA 2',3'-CYCLIC PHOSPHODIESTERASE"/>
    <property type="match status" value="1"/>
</dbReference>
<keyword evidence="4" id="KW-1185">Reference proteome</keyword>
<dbReference type="RefSeq" id="WP_170119066.1">
    <property type="nucleotide sequence ID" value="NZ_QGGW01000005.1"/>
</dbReference>
<dbReference type="SUPFAM" id="SSF55144">
    <property type="entry name" value="LigT-like"/>
    <property type="match status" value="1"/>
</dbReference>
<feature type="short sequence motif" description="HXTX 2" evidence="2">
    <location>
        <begin position="119"/>
        <end position="122"/>
    </location>
</feature>
<dbReference type="EMBL" id="QGGW01000005">
    <property type="protein sequence ID" value="PWK60143.1"/>
    <property type="molecule type" value="Genomic_DNA"/>
</dbReference>
<dbReference type="PANTHER" id="PTHR35561">
    <property type="entry name" value="RNA 2',3'-CYCLIC PHOSPHODIESTERASE"/>
    <property type="match status" value="1"/>
</dbReference>
<comment type="function">
    <text evidence="2">Hydrolyzes RNA 2',3'-cyclic phosphodiester to an RNA 2'-phosphomonoester.</text>
</comment>
<protein>
    <recommendedName>
        <fullName evidence="2">RNA 2',3'-cyclic phosphodiesterase</fullName>
        <shortName evidence="2">RNA 2',3'-CPDase</shortName>
        <ecNumber evidence="2">3.1.4.58</ecNumber>
    </recommendedName>
</protein>
<comment type="caution">
    <text evidence="3">The sequence shown here is derived from an EMBL/GenBank/DDBJ whole genome shotgun (WGS) entry which is preliminary data.</text>
</comment>
<dbReference type="Gene3D" id="3.90.1140.10">
    <property type="entry name" value="Cyclic phosphodiesterase"/>
    <property type="match status" value="1"/>
</dbReference>
<evidence type="ECO:0000313" key="4">
    <source>
        <dbReference type="Proteomes" id="UP000245708"/>
    </source>
</evidence>
<dbReference type="GO" id="GO:0016874">
    <property type="term" value="F:ligase activity"/>
    <property type="evidence" value="ECO:0007669"/>
    <property type="project" value="UniProtKB-KW"/>
</dbReference>
<reference evidence="3 4" key="1">
    <citation type="submission" date="2018-05" db="EMBL/GenBank/DDBJ databases">
        <title>Genomic Encyclopedia of Type Strains, Phase IV (KMG-IV): sequencing the most valuable type-strain genomes for metagenomic binning, comparative biology and taxonomic classification.</title>
        <authorList>
            <person name="Goeker M."/>
        </authorList>
    </citation>
    <scope>NUCLEOTIDE SEQUENCE [LARGE SCALE GENOMIC DNA]</scope>
    <source>
        <strain evidence="3 4">DSM 16097</strain>
    </source>
</reference>
<dbReference type="EC" id="3.1.4.58" evidence="2"/>
<evidence type="ECO:0000256" key="1">
    <source>
        <dbReference type="ARBA" id="ARBA00022801"/>
    </source>
</evidence>
<proteinExistence type="inferred from homology"/>
<feature type="active site" description="Proton donor" evidence="2">
    <location>
        <position position="36"/>
    </location>
</feature>
<gene>
    <name evidence="3" type="ORF">C7455_105127</name>
</gene>
<name>A0A316GIV2_9RHOB</name>
<dbReference type="GO" id="GO:0004113">
    <property type="term" value="F:2',3'-cyclic-nucleotide 3'-phosphodiesterase activity"/>
    <property type="evidence" value="ECO:0007669"/>
    <property type="project" value="InterPro"/>
</dbReference>
<sequence>MRAFLAIAMPSDVAGALIRLQSTIPFGRPVPEDNLHLTLAFLDDAPEQALEDLHDLMTAFRAPPVEIRFTGLDSFTEGERGLIFAAVDRTDALQALHDRLASICRSAGLDLPRRRFRPHVTLTRANRRPDGTARDRLAASLGPVPGLPGFTARAVSLYESTLTPRGAIHDPLASYPLTG</sequence>
<evidence type="ECO:0000313" key="3">
    <source>
        <dbReference type="EMBL" id="PWK60143.1"/>
    </source>
</evidence>
<accession>A0A316GIV2</accession>
<dbReference type="InterPro" id="IPR004175">
    <property type="entry name" value="RNA_CPDase"/>
</dbReference>
<feature type="active site" description="Proton acceptor" evidence="2">
    <location>
        <position position="119"/>
    </location>
</feature>
<dbReference type="InterPro" id="IPR009097">
    <property type="entry name" value="Cyclic_Pdiesterase"/>
</dbReference>
<dbReference type="GO" id="GO:0008664">
    <property type="term" value="F:RNA 2',3'-cyclic 3'-phosphodiesterase activity"/>
    <property type="evidence" value="ECO:0007669"/>
    <property type="project" value="UniProtKB-EC"/>
</dbReference>
<dbReference type="HAMAP" id="MF_01940">
    <property type="entry name" value="RNA_CPDase"/>
    <property type="match status" value="1"/>
</dbReference>
<comment type="similarity">
    <text evidence="2">Belongs to the 2H phosphoesterase superfamily. ThpR family.</text>
</comment>
<dbReference type="Proteomes" id="UP000245708">
    <property type="component" value="Unassembled WGS sequence"/>
</dbReference>
<dbReference type="NCBIfam" id="TIGR02258">
    <property type="entry name" value="2_5_ligase"/>
    <property type="match status" value="1"/>
</dbReference>
<dbReference type="Pfam" id="PF13563">
    <property type="entry name" value="2_5_RNA_ligase2"/>
    <property type="match status" value="1"/>
</dbReference>
<organism evidence="3 4">
    <name type="scientific">Roseicyclus mahoneyensis</name>
    <dbReference type="NCBI Taxonomy" id="164332"/>
    <lineage>
        <taxon>Bacteria</taxon>
        <taxon>Pseudomonadati</taxon>
        <taxon>Pseudomonadota</taxon>
        <taxon>Alphaproteobacteria</taxon>
        <taxon>Rhodobacterales</taxon>
        <taxon>Roseobacteraceae</taxon>
        <taxon>Roseicyclus</taxon>
    </lineage>
</organism>
<feature type="short sequence motif" description="HXTX 1" evidence="2">
    <location>
        <begin position="36"/>
        <end position="39"/>
    </location>
</feature>
<dbReference type="AlphaFoldDB" id="A0A316GIV2"/>
<comment type="catalytic activity">
    <reaction evidence="2">
        <text>a 3'-end 2',3'-cyclophospho-ribonucleotide-RNA + H2O = a 3'-end 2'-phospho-ribonucleotide-RNA + H(+)</text>
        <dbReference type="Rhea" id="RHEA:11828"/>
        <dbReference type="Rhea" id="RHEA-COMP:10464"/>
        <dbReference type="Rhea" id="RHEA-COMP:17353"/>
        <dbReference type="ChEBI" id="CHEBI:15377"/>
        <dbReference type="ChEBI" id="CHEBI:15378"/>
        <dbReference type="ChEBI" id="CHEBI:83064"/>
        <dbReference type="ChEBI" id="CHEBI:173113"/>
        <dbReference type="EC" id="3.1.4.58"/>
    </reaction>
</comment>